<evidence type="ECO:0000256" key="1">
    <source>
        <dbReference type="SAM" id="MobiDB-lite"/>
    </source>
</evidence>
<proteinExistence type="predicted"/>
<feature type="region of interest" description="Disordered" evidence="1">
    <location>
        <begin position="1"/>
        <end position="22"/>
    </location>
</feature>
<dbReference type="EMBL" id="VNIP01000008">
    <property type="protein sequence ID" value="KAA1180434.1"/>
    <property type="molecule type" value="Genomic_DNA"/>
</dbReference>
<reference evidence="2 3" key="1">
    <citation type="submission" date="2019-07" db="EMBL/GenBank/DDBJ databases">
        <title>The Draft Genome Sequence of Rhizobium tropici SARCC-755 Associated with Superior Nodulation on Pigeonpea (Cajanus cajan (L.) Millsp.).</title>
        <authorList>
            <person name="Bopape F.L."/>
            <person name="Hassen A.I."/>
            <person name="Swanevelder Z.H."/>
            <person name="Gwata E.T."/>
        </authorList>
    </citation>
    <scope>NUCLEOTIDE SEQUENCE [LARGE SCALE GENOMIC DNA]</scope>
    <source>
        <strain evidence="2 3">SARCC-755</strain>
    </source>
</reference>
<sequence>MAASRLTQPAVPGFARHGARGHASDSEGILIAGSFCYAEHYFIAQYFQLQEFCKPTFPALKIPYWRRKTLLFSELIVCIRVEKTE</sequence>
<name>A0A5B0W0Z9_RHITR</name>
<dbReference type="RefSeq" id="WP_149635687.1">
    <property type="nucleotide sequence ID" value="NZ_VNIP01000008.1"/>
</dbReference>
<accession>A0A5B0W0Z9</accession>
<dbReference type="AlphaFoldDB" id="A0A5B0W0Z9"/>
<dbReference type="Proteomes" id="UP000323608">
    <property type="component" value="Unassembled WGS sequence"/>
</dbReference>
<evidence type="ECO:0000313" key="3">
    <source>
        <dbReference type="Proteomes" id="UP000323608"/>
    </source>
</evidence>
<protein>
    <submittedName>
        <fullName evidence="2">Uncharacterized protein</fullName>
    </submittedName>
</protein>
<evidence type="ECO:0000313" key="2">
    <source>
        <dbReference type="EMBL" id="KAA1180434.1"/>
    </source>
</evidence>
<organism evidence="2 3">
    <name type="scientific">Rhizobium tropici</name>
    <dbReference type="NCBI Taxonomy" id="398"/>
    <lineage>
        <taxon>Bacteria</taxon>
        <taxon>Pseudomonadati</taxon>
        <taxon>Pseudomonadota</taxon>
        <taxon>Alphaproteobacteria</taxon>
        <taxon>Hyphomicrobiales</taxon>
        <taxon>Rhizobiaceae</taxon>
        <taxon>Rhizobium/Agrobacterium group</taxon>
        <taxon>Rhizobium</taxon>
    </lineage>
</organism>
<comment type="caution">
    <text evidence="2">The sequence shown here is derived from an EMBL/GenBank/DDBJ whole genome shotgun (WGS) entry which is preliminary data.</text>
</comment>
<gene>
    <name evidence="2" type="ORF">FP026_16525</name>
</gene>